<evidence type="ECO:0000313" key="10">
    <source>
        <dbReference type="EMBL" id="MPL94496.1"/>
    </source>
</evidence>
<evidence type="ECO:0000259" key="8">
    <source>
        <dbReference type="Pfam" id="PF07669"/>
    </source>
</evidence>
<keyword evidence="2" id="KW-0489">Methyltransferase</keyword>
<evidence type="ECO:0000256" key="2">
    <source>
        <dbReference type="ARBA" id="ARBA00022603"/>
    </source>
</evidence>
<dbReference type="AlphaFoldDB" id="A0A644VT32"/>
<dbReference type="Gene3D" id="3.40.50.150">
    <property type="entry name" value="Vaccinia Virus protein VP39"/>
    <property type="match status" value="1"/>
</dbReference>
<dbReference type="PANTHER" id="PTHR33841:SF1">
    <property type="entry name" value="DNA METHYLTRANSFERASE A"/>
    <property type="match status" value="1"/>
</dbReference>
<dbReference type="InterPro" id="IPR011639">
    <property type="entry name" value="MethylTrfase_TaqI-like_dom"/>
</dbReference>
<feature type="domain" description="TaqI-like C-terminal specificity" evidence="9">
    <location>
        <begin position="968"/>
        <end position="1137"/>
    </location>
</feature>
<accession>A0A644VT32</accession>
<dbReference type="PROSITE" id="PS00092">
    <property type="entry name" value="N6_MTASE"/>
    <property type="match status" value="1"/>
</dbReference>
<dbReference type="InterPro" id="IPR029063">
    <property type="entry name" value="SAM-dependent_MTases_sf"/>
</dbReference>
<proteinExistence type="predicted"/>
<keyword evidence="5" id="KW-0680">Restriction system</keyword>
<dbReference type="GO" id="GO:0032259">
    <property type="term" value="P:methylation"/>
    <property type="evidence" value="ECO:0007669"/>
    <property type="project" value="UniProtKB-KW"/>
</dbReference>
<reference evidence="10" key="1">
    <citation type="submission" date="2019-08" db="EMBL/GenBank/DDBJ databases">
        <authorList>
            <person name="Kucharzyk K."/>
            <person name="Murdoch R.W."/>
            <person name="Higgins S."/>
            <person name="Loffler F."/>
        </authorList>
    </citation>
    <scope>NUCLEOTIDE SEQUENCE</scope>
</reference>
<evidence type="ECO:0000256" key="5">
    <source>
        <dbReference type="ARBA" id="ARBA00022747"/>
    </source>
</evidence>
<keyword evidence="6" id="KW-0238">DNA-binding</keyword>
<dbReference type="InterPro" id="IPR002052">
    <property type="entry name" value="DNA_methylase_N6_adenine_CS"/>
</dbReference>
<evidence type="ECO:0000259" key="9">
    <source>
        <dbReference type="Pfam" id="PF12950"/>
    </source>
</evidence>
<protein>
    <recommendedName>
        <fullName evidence="1">site-specific DNA-methyltransferase (adenine-specific)</fullName>
        <ecNumber evidence="1">2.1.1.72</ecNumber>
    </recommendedName>
</protein>
<evidence type="ECO:0000256" key="6">
    <source>
        <dbReference type="ARBA" id="ARBA00023125"/>
    </source>
</evidence>
<sequence length="1252" mass="146158">MDKKTAQLLIEDTFNNAFNEEQFMVFTKNLLNDLESKNNFYTGNLIWDDYKEHINTYKRIGKYIDPEGEALDVLIVEVKSLTKLERARTALRNFVIKHLSKFEKDYALVAFYCKEDGGADWRFSFIKLEYRSELDEEKGKVKLKKEFTPAKRYSFLVGKYEKAHTAKNQLLPLLQNIANNPTIEELEAAFSIEKVTDEFFSQYKDLYIKLYEHFENDRHVKSAIELAKIDNTRFTKKLLGQIVFLYFLQKKGWLGVPQNEHWGTGKKRFVQELFDQAKAERVNFFKDKLQYLFYEALAKERDNVNSYYERFDCRIPFLNGGLFEADYDWKNTNIIIPENLFRNEEKNKSGDVGTGVLDVFDRYNFTIKEDEPLDKEVAVDPEMLGKVFENMLDIKERKSKGAFYTPREIVHYMCQESLIHYLDNALCENVEKKDIETFIREGHFTLENDERVATKGETKTYRYQLPESIRQNADLIDRKLIDIRICDPAIGSGAFPVGLLHELVNAMLVLKPHLSYDYLTEKLKGFGFEHRESVSDSRYIYRLKRHVIQESIYGVDIDASAIDIARLRLWLSLVVDEDDLDPIETLPNLDYKIVCGNSLISRYALDIPINDVFVEFNKKIKDKNYVNTTIKELIGKDEVNLEFYKKITNDFLIESSHEKKNLFRELIKEIKSAFRSNLNDKEKMKLSKARALVENLQTIDMFGKQTGTVKEITQAKKSLRLLEKERDETLNGQIYKDAIEWRFEFPHLLDDKGYFIGFDVVIGNPPYVGISKVDYKDILEKINYETYATTGDLYVLFYENGYKLLKSKGNVNLITSNKWINASYGANTRNFFAKKTNPKLLIDFGKVRIFPNATVFVNILMLEKSNADGKVEAVTIQGDHLPVIPLQNYFQDKKVSLSIKGEEVWKIGSSKGLIINKTIEEKGLKLKEWKNIEFFRGITSGFNEAFHIDDTTAKNLISQNKKNENIIKPLLRGKDIKRWMFDYHDLYIINTHNGVREKGIKPIKVETEYPEIYKYLLDYYDESSPKSILKSDGTYQTLKNRADQGDHWSNLRNCAFIKEFENPKIIWIEISDKANYAYDEKGHFLTNSAYFISGENLKYLISVLNSTISDYYFFQITAKIAGGRKRYTKQYVEQIPIPVISKQQQIPYEKLVDYVILAKTKADDIVYRFFESLLDGIVFELYFPEEIKSAGKEILKHLGDLKPISDEMSEEEKLTVIQSEFERLYDPNHPVRFAIETLDSVEEVRIIKEALK</sequence>
<keyword evidence="3" id="KW-0808">Transferase</keyword>
<feature type="domain" description="Type II methyltransferase M.TaqI-like" evidence="8">
    <location>
        <begin position="550"/>
        <end position="850"/>
    </location>
</feature>
<dbReference type="SUPFAM" id="SSF53335">
    <property type="entry name" value="S-adenosyl-L-methionine-dependent methyltransferases"/>
    <property type="match status" value="1"/>
</dbReference>
<dbReference type="GO" id="GO:0003677">
    <property type="term" value="F:DNA binding"/>
    <property type="evidence" value="ECO:0007669"/>
    <property type="project" value="UniProtKB-KW"/>
</dbReference>
<dbReference type="InterPro" id="IPR025931">
    <property type="entry name" value="TaqI_C"/>
</dbReference>
<comment type="caution">
    <text evidence="10">The sequence shown here is derived from an EMBL/GenBank/DDBJ whole genome shotgun (WGS) entry which is preliminary data.</text>
</comment>
<keyword evidence="4" id="KW-0949">S-adenosyl-L-methionine</keyword>
<evidence type="ECO:0000256" key="3">
    <source>
        <dbReference type="ARBA" id="ARBA00022679"/>
    </source>
</evidence>
<dbReference type="GO" id="GO:0009307">
    <property type="term" value="P:DNA restriction-modification system"/>
    <property type="evidence" value="ECO:0007669"/>
    <property type="project" value="UniProtKB-KW"/>
</dbReference>
<evidence type="ECO:0000256" key="1">
    <source>
        <dbReference type="ARBA" id="ARBA00011900"/>
    </source>
</evidence>
<dbReference type="PANTHER" id="PTHR33841">
    <property type="entry name" value="DNA METHYLTRANSFERASE YEEA-RELATED"/>
    <property type="match status" value="1"/>
</dbReference>
<dbReference type="Pfam" id="PF07669">
    <property type="entry name" value="Eco57I"/>
    <property type="match status" value="1"/>
</dbReference>
<dbReference type="EMBL" id="VSSQ01000430">
    <property type="protein sequence ID" value="MPL94496.1"/>
    <property type="molecule type" value="Genomic_DNA"/>
</dbReference>
<evidence type="ECO:0000256" key="4">
    <source>
        <dbReference type="ARBA" id="ARBA00022691"/>
    </source>
</evidence>
<gene>
    <name evidence="10" type="ORF">SDC9_40650</name>
</gene>
<name>A0A644VT32_9ZZZZ</name>
<organism evidence="10">
    <name type="scientific">bioreactor metagenome</name>
    <dbReference type="NCBI Taxonomy" id="1076179"/>
    <lineage>
        <taxon>unclassified sequences</taxon>
        <taxon>metagenomes</taxon>
        <taxon>ecological metagenomes</taxon>
    </lineage>
</organism>
<dbReference type="GO" id="GO:0009007">
    <property type="term" value="F:site-specific DNA-methyltransferase (adenine-specific) activity"/>
    <property type="evidence" value="ECO:0007669"/>
    <property type="project" value="UniProtKB-EC"/>
</dbReference>
<dbReference type="EC" id="2.1.1.72" evidence="1"/>
<evidence type="ECO:0000256" key="7">
    <source>
        <dbReference type="ARBA" id="ARBA00047942"/>
    </source>
</evidence>
<dbReference type="Pfam" id="PF12950">
    <property type="entry name" value="TaqI_C"/>
    <property type="match status" value="1"/>
</dbReference>
<dbReference type="PRINTS" id="PR00507">
    <property type="entry name" value="N12N6MTFRASE"/>
</dbReference>
<dbReference type="InterPro" id="IPR050953">
    <property type="entry name" value="N4_N6_ade-DNA_methylase"/>
</dbReference>
<comment type="catalytic activity">
    <reaction evidence="7">
        <text>a 2'-deoxyadenosine in DNA + S-adenosyl-L-methionine = an N(6)-methyl-2'-deoxyadenosine in DNA + S-adenosyl-L-homocysteine + H(+)</text>
        <dbReference type="Rhea" id="RHEA:15197"/>
        <dbReference type="Rhea" id="RHEA-COMP:12418"/>
        <dbReference type="Rhea" id="RHEA-COMP:12419"/>
        <dbReference type="ChEBI" id="CHEBI:15378"/>
        <dbReference type="ChEBI" id="CHEBI:57856"/>
        <dbReference type="ChEBI" id="CHEBI:59789"/>
        <dbReference type="ChEBI" id="CHEBI:90615"/>
        <dbReference type="ChEBI" id="CHEBI:90616"/>
        <dbReference type="EC" id="2.1.1.72"/>
    </reaction>
</comment>